<dbReference type="Proteomes" id="UP000032748">
    <property type="component" value="Chromosome"/>
</dbReference>
<protein>
    <submittedName>
        <fullName evidence="1">Uncharacterized protein</fullName>
    </submittedName>
</protein>
<proteinExistence type="predicted"/>
<reference evidence="1 2" key="1">
    <citation type="journal article" date="2015" name="Mol. Plant Microbe Interact.">
        <title>Comparative Genomic Analysis of Pseudomonas chlororaphis PCL1606 Reveals New Insight into Antifungal Compounds Involved in Biocontrol.</title>
        <authorList>
            <person name="Calderon C.E."/>
            <person name="Ramos C."/>
            <person name="de Vicente A."/>
            <person name="Cazorla F.M."/>
        </authorList>
    </citation>
    <scope>NUCLEOTIDE SEQUENCE [LARGE SCALE GENOMIC DNA]</scope>
    <source>
        <strain evidence="1 2">PCL1606</strain>
    </source>
</reference>
<sequence>MQVIELALQLDEILPMNQVLDPILMVTFLTMSQVFDHPLPLQQLNDLSKAVLQAVL</sequence>
<evidence type="ECO:0000313" key="2">
    <source>
        <dbReference type="Proteomes" id="UP000032748"/>
    </source>
</evidence>
<name>A0A0D5XWT5_9PSED</name>
<organism evidence="1 2">
    <name type="scientific">Pseudomonas chlororaphis</name>
    <dbReference type="NCBI Taxonomy" id="587753"/>
    <lineage>
        <taxon>Bacteria</taxon>
        <taxon>Pseudomonadati</taxon>
        <taxon>Pseudomonadota</taxon>
        <taxon>Gammaproteobacteria</taxon>
        <taxon>Pseudomonadales</taxon>
        <taxon>Pseudomonadaceae</taxon>
        <taxon>Pseudomonas</taxon>
    </lineage>
</organism>
<dbReference type="AlphaFoldDB" id="A0A0D5XWT5"/>
<gene>
    <name evidence="1" type="ORF">PCL1606_16790</name>
</gene>
<dbReference type="KEGG" id="pcz:PCL1606_16790"/>
<evidence type="ECO:0000313" key="1">
    <source>
        <dbReference type="EMBL" id="AKA23134.1"/>
    </source>
</evidence>
<accession>A0A0D5XWT5</accession>
<dbReference type="EMBL" id="CP011110">
    <property type="protein sequence ID" value="AKA23134.1"/>
    <property type="molecule type" value="Genomic_DNA"/>
</dbReference>